<dbReference type="RefSeq" id="WP_132192805.1">
    <property type="nucleotide sequence ID" value="NZ_SLWM01000016.1"/>
</dbReference>
<name>A0ABY2BD31_9ACTN</name>
<accession>A0ABY2BD31</accession>
<reference evidence="1 2" key="1">
    <citation type="journal article" date="2015" name="Stand. Genomic Sci.">
        <title>Genomic Encyclopedia of Bacterial and Archaeal Type Strains, Phase III: the genomes of soil and plant-associated and newly described type strains.</title>
        <authorList>
            <person name="Whitman W.B."/>
            <person name="Woyke T."/>
            <person name="Klenk H.P."/>
            <person name="Zhou Y."/>
            <person name="Lilburn T.G."/>
            <person name="Beck B.J."/>
            <person name="De Vos P."/>
            <person name="Vandamme P."/>
            <person name="Eisen J.A."/>
            <person name="Garrity G."/>
            <person name="Hugenholtz P."/>
            <person name="Kyrpides N.C."/>
        </authorList>
    </citation>
    <scope>NUCLEOTIDE SEQUENCE [LARGE SCALE GENOMIC DNA]</scope>
    <source>
        <strain evidence="1 2">VKM Ac-2538</strain>
    </source>
</reference>
<organism evidence="1 2">
    <name type="scientific">Kribbella orskensis</name>
    <dbReference type="NCBI Taxonomy" id="2512216"/>
    <lineage>
        <taxon>Bacteria</taxon>
        <taxon>Bacillati</taxon>
        <taxon>Actinomycetota</taxon>
        <taxon>Actinomycetes</taxon>
        <taxon>Propionibacteriales</taxon>
        <taxon>Kribbellaceae</taxon>
        <taxon>Kribbella</taxon>
    </lineage>
</organism>
<dbReference type="EMBL" id="SLWM01000016">
    <property type="protein sequence ID" value="TCO16679.1"/>
    <property type="molecule type" value="Genomic_DNA"/>
</dbReference>
<protein>
    <submittedName>
        <fullName evidence="1">Uncharacterized protein</fullName>
    </submittedName>
</protein>
<evidence type="ECO:0000313" key="1">
    <source>
        <dbReference type="EMBL" id="TCO16679.1"/>
    </source>
</evidence>
<comment type="caution">
    <text evidence="1">The sequence shown here is derived from an EMBL/GenBank/DDBJ whole genome shotgun (WGS) entry which is preliminary data.</text>
</comment>
<proteinExistence type="predicted"/>
<dbReference type="Proteomes" id="UP000295818">
    <property type="component" value="Unassembled WGS sequence"/>
</dbReference>
<keyword evidence="2" id="KW-1185">Reference proteome</keyword>
<sequence>MSVYHVVEPATCSIDGIGQVCSLEQTSTPDSHWTLVLITPDGATWTGAGRGLWTAFLELRRQLESAGYKLCCAGARLDANMRGGRWSDGDIVDILSRRTLLGVQHKASIFDYAPPAKTATVDEQSARYDRWLATPWWRALLPGDPVR</sequence>
<evidence type="ECO:0000313" key="2">
    <source>
        <dbReference type="Proteomes" id="UP000295818"/>
    </source>
</evidence>
<gene>
    <name evidence="1" type="ORF">EV644_11650</name>
</gene>